<evidence type="ECO:0000256" key="3">
    <source>
        <dbReference type="RuleBase" id="RU000363"/>
    </source>
</evidence>
<evidence type="ECO:0000256" key="4">
    <source>
        <dbReference type="SAM" id="MobiDB-lite"/>
    </source>
</evidence>
<dbReference type="InterPro" id="IPR057326">
    <property type="entry name" value="KR_dom"/>
</dbReference>
<dbReference type="PANTHER" id="PTHR24322">
    <property type="entry name" value="PKSB"/>
    <property type="match status" value="1"/>
</dbReference>
<dbReference type="InterPro" id="IPR020904">
    <property type="entry name" value="Sc_DH/Rdtase_CS"/>
</dbReference>
<evidence type="ECO:0000256" key="2">
    <source>
        <dbReference type="ARBA" id="ARBA00023002"/>
    </source>
</evidence>
<sequence length="287" mass="29880">MGAGTALAGSTVLITGGGSGLGRRLALAAARRGARVVIWDVSADGGRNVRDEIRSAGGVAETQPVNVADREAVQAAAAVAGPVDVLINNAGVVTGKLLLDAADEDIERTFDVNVLALYWVTRAFLPGMAARGRGTVVTVASAAGLVGVARQTDYSASKFAAFGFNESLRAELRAGRTGVGTLVVCPYYIDTGMFDGVRTRFPRLLPILKEEAVAAKVLDAVESGRQKLVLPPLVNLVPAARLLPVGAFDRLMDTLRINRTMDRFTGRPAEVPGAPGVKHDDGSYSAG</sequence>
<gene>
    <name evidence="6" type="ORF">GCM10011577_38400</name>
</gene>
<dbReference type="PANTHER" id="PTHR24322:SF736">
    <property type="entry name" value="RETINOL DEHYDROGENASE 10"/>
    <property type="match status" value="1"/>
</dbReference>
<dbReference type="Pfam" id="PF00106">
    <property type="entry name" value="adh_short"/>
    <property type="match status" value="1"/>
</dbReference>
<feature type="compositionally biased region" description="Basic and acidic residues" evidence="4">
    <location>
        <begin position="277"/>
        <end position="287"/>
    </location>
</feature>
<reference evidence="7" key="1">
    <citation type="journal article" date="2019" name="Int. J. Syst. Evol. Microbiol.">
        <title>The Global Catalogue of Microorganisms (GCM) 10K type strain sequencing project: providing services to taxonomists for standard genome sequencing and annotation.</title>
        <authorList>
            <consortium name="The Broad Institute Genomics Platform"/>
            <consortium name="The Broad Institute Genome Sequencing Center for Infectious Disease"/>
            <person name="Wu L."/>
            <person name="Ma J."/>
        </authorList>
    </citation>
    <scope>NUCLEOTIDE SEQUENCE [LARGE SCALE GENOMIC DNA]</scope>
    <source>
        <strain evidence="7">CGMCC 1.1927</strain>
    </source>
</reference>
<keyword evidence="2" id="KW-0560">Oxidoreductase</keyword>
<dbReference type="PROSITE" id="PS00061">
    <property type="entry name" value="ADH_SHORT"/>
    <property type="match status" value="1"/>
</dbReference>
<dbReference type="InterPro" id="IPR002347">
    <property type="entry name" value="SDR_fam"/>
</dbReference>
<evidence type="ECO:0000256" key="1">
    <source>
        <dbReference type="ARBA" id="ARBA00006484"/>
    </source>
</evidence>
<evidence type="ECO:0000259" key="5">
    <source>
        <dbReference type="SMART" id="SM00822"/>
    </source>
</evidence>
<dbReference type="EMBL" id="BMKU01000018">
    <property type="protein sequence ID" value="GGH09814.1"/>
    <property type="molecule type" value="Genomic_DNA"/>
</dbReference>
<dbReference type="SUPFAM" id="SSF51735">
    <property type="entry name" value="NAD(P)-binding Rossmann-fold domains"/>
    <property type="match status" value="1"/>
</dbReference>
<feature type="domain" description="Ketoreductase" evidence="5">
    <location>
        <begin position="10"/>
        <end position="197"/>
    </location>
</feature>
<dbReference type="Gene3D" id="3.40.50.720">
    <property type="entry name" value="NAD(P)-binding Rossmann-like Domain"/>
    <property type="match status" value="1"/>
</dbReference>
<dbReference type="PRINTS" id="PR00080">
    <property type="entry name" value="SDRFAMILY"/>
</dbReference>
<name>A0ABQ1Y2B8_9MICC</name>
<dbReference type="InterPro" id="IPR036291">
    <property type="entry name" value="NAD(P)-bd_dom_sf"/>
</dbReference>
<proteinExistence type="inferred from homology"/>
<evidence type="ECO:0000313" key="6">
    <source>
        <dbReference type="EMBL" id="GGH09814.1"/>
    </source>
</evidence>
<feature type="region of interest" description="Disordered" evidence="4">
    <location>
        <begin position="266"/>
        <end position="287"/>
    </location>
</feature>
<keyword evidence="7" id="KW-1185">Reference proteome</keyword>
<dbReference type="SMART" id="SM00822">
    <property type="entry name" value="PKS_KR"/>
    <property type="match status" value="1"/>
</dbReference>
<protein>
    <recommendedName>
        <fullName evidence="5">Ketoreductase domain-containing protein</fullName>
    </recommendedName>
</protein>
<dbReference type="PRINTS" id="PR00081">
    <property type="entry name" value="GDHRDH"/>
</dbReference>
<comment type="caution">
    <text evidence="6">The sequence shown here is derived from an EMBL/GenBank/DDBJ whole genome shotgun (WGS) entry which is preliminary data.</text>
</comment>
<evidence type="ECO:0000313" key="7">
    <source>
        <dbReference type="Proteomes" id="UP000596938"/>
    </source>
</evidence>
<accession>A0ABQ1Y2B8</accession>
<organism evidence="6 7">
    <name type="scientific">Pseudarthrobacter polychromogenes</name>
    <dbReference type="NCBI Taxonomy" id="1676"/>
    <lineage>
        <taxon>Bacteria</taxon>
        <taxon>Bacillati</taxon>
        <taxon>Actinomycetota</taxon>
        <taxon>Actinomycetes</taxon>
        <taxon>Micrococcales</taxon>
        <taxon>Micrococcaceae</taxon>
        <taxon>Pseudarthrobacter</taxon>
    </lineage>
</organism>
<dbReference type="CDD" id="cd05339">
    <property type="entry name" value="17beta-HSDXI-like_SDR_c"/>
    <property type="match status" value="1"/>
</dbReference>
<dbReference type="RefSeq" id="WP_188813662.1">
    <property type="nucleotide sequence ID" value="NZ_BAAAWV010000001.1"/>
</dbReference>
<dbReference type="Proteomes" id="UP000596938">
    <property type="component" value="Unassembled WGS sequence"/>
</dbReference>
<comment type="similarity">
    <text evidence="1 3">Belongs to the short-chain dehydrogenases/reductases (SDR) family.</text>
</comment>